<keyword evidence="1" id="KW-0812">Transmembrane</keyword>
<sequence length="229" mass="25189">MRQTLGTKLGTWAAKLGMQGKEFGTKLALLSARLKSAVLAIRRSRPWAGLESWFRRRHDAKNEAWLLTAPAGGRRGHLPGFLLIGYLLTVALVVLWPTPVDRDASGTILKVLAKLHSFGAPDWIDYNFVETSANIVMFVPIGLLGGTLLRAGYRWIAVPAAFAVSFLIELVQDMFLPGRFGTMQDVLANTHGSALGLVILYAFLEYRRMANEDAAAEHPKQMNDGGTNR</sequence>
<dbReference type="AlphaFoldDB" id="A0A1H0ZD89"/>
<evidence type="ECO:0000313" key="4">
    <source>
        <dbReference type="Proteomes" id="UP000181917"/>
    </source>
</evidence>
<dbReference type="EMBL" id="FNKH01000002">
    <property type="protein sequence ID" value="SDQ25455.1"/>
    <property type="molecule type" value="Genomic_DNA"/>
</dbReference>
<dbReference type="STRING" id="37928.SAMN04489742_0286"/>
<dbReference type="Pfam" id="PF04892">
    <property type="entry name" value="VanZ"/>
    <property type="match status" value="1"/>
</dbReference>
<feature type="transmembrane region" description="Helical" evidence="1">
    <location>
        <begin position="78"/>
        <end position="96"/>
    </location>
</feature>
<feature type="transmembrane region" description="Helical" evidence="1">
    <location>
        <begin position="187"/>
        <end position="204"/>
    </location>
</feature>
<name>A0A1H0ZD89_9MICC</name>
<keyword evidence="1" id="KW-1133">Transmembrane helix</keyword>
<organism evidence="3 4">
    <name type="scientific">Crystallibacter crystallopoietes</name>
    <dbReference type="NCBI Taxonomy" id="37928"/>
    <lineage>
        <taxon>Bacteria</taxon>
        <taxon>Bacillati</taxon>
        <taxon>Actinomycetota</taxon>
        <taxon>Actinomycetes</taxon>
        <taxon>Micrococcales</taxon>
        <taxon>Micrococcaceae</taxon>
        <taxon>Crystallibacter</taxon>
    </lineage>
</organism>
<keyword evidence="1" id="KW-0472">Membrane</keyword>
<protein>
    <submittedName>
        <fullName evidence="3">VanZ like family protein</fullName>
    </submittedName>
</protein>
<keyword evidence="4" id="KW-1185">Reference proteome</keyword>
<evidence type="ECO:0000259" key="2">
    <source>
        <dbReference type="Pfam" id="PF04892"/>
    </source>
</evidence>
<feature type="transmembrane region" description="Helical" evidence="1">
    <location>
        <begin position="131"/>
        <end position="149"/>
    </location>
</feature>
<feature type="transmembrane region" description="Helical" evidence="1">
    <location>
        <begin position="156"/>
        <end position="175"/>
    </location>
</feature>
<accession>A0A1H0ZD89</accession>
<dbReference type="Proteomes" id="UP000181917">
    <property type="component" value="Unassembled WGS sequence"/>
</dbReference>
<dbReference type="OrthoDB" id="3787741at2"/>
<evidence type="ECO:0000313" key="3">
    <source>
        <dbReference type="EMBL" id="SDQ25455.1"/>
    </source>
</evidence>
<evidence type="ECO:0000256" key="1">
    <source>
        <dbReference type="SAM" id="Phobius"/>
    </source>
</evidence>
<gene>
    <name evidence="3" type="ORF">SAMN04489742_0286</name>
</gene>
<dbReference type="InterPro" id="IPR006976">
    <property type="entry name" value="VanZ-like"/>
</dbReference>
<reference evidence="3 4" key="1">
    <citation type="submission" date="2016-10" db="EMBL/GenBank/DDBJ databases">
        <authorList>
            <person name="de Groot N.N."/>
        </authorList>
    </citation>
    <scope>NUCLEOTIDE SEQUENCE [LARGE SCALE GENOMIC DNA]</scope>
    <source>
        <strain evidence="3 4">DSM 20117</strain>
    </source>
</reference>
<proteinExistence type="predicted"/>
<feature type="domain" description="VanZ-like" evidence="2">
    <location>
        <begin position="84"/>
        <end position="202"/>
    </location>
</feature>